<dbReference type="PROSITE" id="PS50928">
    <property type="entry name" value="ABC_TM1"/>
    <property type="match status" value="1"/>
</dbReference>
<keyword evidence="3" id="KW-1003">Cell membrane</keyword>
<dbReference type="AlphaFoldDB" id="A0A7C1JBI6"/>
<dbReference type="EMBL" id="DSMG01000120">
    <property type="protein sequence ID" value="HDX32243.1"/>
    <property type="molecule type" value="Genomic_DNA"/>
</dbReference>
<evidence type="ECO:0000256" key="5">
    <source>
        <dbReference type="ARBA" id="ARBA00022989"/>
    </source>
</evidence>
<comment type="caution">
    <text evidence="9">The sequence shown here is derived from an EMBL/GenBank/DDBJ whole genome shotgun (WGS) entry which is preliminary data.</text>
</comment>
<feature type="transmembrane region" description="Helical" evidence="7">
    <location>
        <begin position="118"/>
        <end position="134"/>
    </location>
</feature>
<dbReference type="SUPFAM" id="SSF161098">
    <property type="entry name" value="MetI-like"/>
    <property type="match status" value="1"/>
</dbReference>
<comment type="similarity">
    <text evidence="7">Belongs to the binding-protein-dependent transport system permease family.</text>
</comment>
<feature type="transmembrane region" description="Helical" evidence="7">
    <location>
        <begin position="384"/>
        <end position="403"/>
    </location>
</feature>
<feature type="transmembrane region" description="Helical" evidence="7">
    <location>
        <begin position="90"/>
        <end position="106"/>
    </location>
</feature>
<evidence type="ECO:0000259" key="8">
    <source>
        <dbReference type="PROSITE" id="PS50928"/>
    </source>
</evidence>
<keyword evidence="6 7" id="KW-0472">Membrane</keyword>
<feature type="transmembrane region" description="Helical" evidence="7">
    <location>
        <begin position="355"/>
        <end position="372"/>
    </location>
</feature>
<dbReference type="InterPro" id="IPR043429">
    <property type="entry name" value="ArtM/GltK/GlnP/TcyL/YhdX-like"/>
</dbReference>
<dbReference type="GO" id="GO:0022857">
    <property type="term" value="F:transmembrane transporter activity"/>
    <property type="evidence" value="ECO:0007669"/>
    <property type="project" value="InterPro"/>
</dbReference>
<dbReference type="InterPro" id="IPR000515">
    <property type="entry name" value="MetI-like"/>
</dbReference>
<dbReference type="InterPro" id="IPR035906">
    <property type="entry name" value="MetI-like_sf"/>
</dbReference>
<feature type="domain" description="ABC transmembrane type-1" evidence="8">
    <location>
        <begin position="208"/>
        <end position="407"/>
    </location>
</feature>
<gene>
    <name evidence="9" type="ORF">ENQ20_12275</name>
</gene>
<feature type="transmembrane region" description="Helical" evidence="7">
    <location>
        <begin position="140"/>
        <end position="157"/>
    </location>
</feature>
<keyword evidence="4 7" id="KW-0812">Transmembrane</keyword>
<name>A0A7C1JBI6_9CHLR</name>
<dbReference type="NCBIfam" id="TIGR01726">
    <property type="entry name" value="HEQRo_perm_3TM"/>
    <property type="match status" value="1"/>
</dbReference>
<feature type="transmembrane region" description="Helical" evidence="7">
    <location>
        <begin position="253"/>
        <end position="274"/>
    </location>
</feature>
<organism evidence="9">
    <name type="scientific">Caldilinea aerophila</name>
    <dbReference type="NCBI Taxonomy" id="133453"/>
    <lineage>
        <taxon>Bacteria</taxon>
        <taxon>Bacillati</taxon>
        <taxon>Chloroflexota</taxon>
        <taxon>Caldilineae</taxon>
        <taxon>Caldilineales</taxon>
        <taxon>Caldilineaceae</taxon>
        <taxon>Caldilinea</taxon>
    </lineage>
</organism>
<feature type="transmembrane region" description="Helical" evidence="7">
    <location>
        <begin position="164"/>
        <end position="185"/>
    </location>
</feature>
<reference evidence="9" key="1">
    <citation type="journal article" date="2020" name="mSystems">
        <title>Genome- and Community-Level Interaction Insights into Carbon Utilization and Element Cycling Functions of Hydrothermarchaeota in Hydrothermal Sediment.</title>
        <authorList>
            <person name="Zhou Z."/>
            <person name="Liu Y."/>
            <person name="Xu W."/>
            <person name="Pan J."/>
            <person name="Luo Z.H."/>
            <person name="Li M."/>
        </authorList>
    </citation>
    <scope>NUCLEOTIDE SEQUENCE [LARGE SCALE GENOMIC DNA]</scope>
    <source>
        <strain evidence="9">SpSt-289</strain>
    </source>
</reference>
<dbReference type="GO" id="GO:0006865">
    <property type="term" value="P:amino acid transport"/>
    <property type="evidence" value="ECO:0007669"/>
    <property type="project" value="TreeGrafter"/>
</dbReference>
<evidence type="ECO:0000256" key="7">
    <source>
        <dbReference type="RuleBase" id="RU363032"/>
    </source>
</evidence>
<dbReference type="InterPro" id="IPR010065">
    <property type="entry name" value="AA_ABC_transptr_permease_3TM"/>
</dbReference>
<protein>
    <submittedName>
        <fullName evidence="9">Amino acid ABC transporter permease</fullName>
    </submittedName>
</protein>
<sequence>MATEIRSTTWVNTNHPAPAQKPPVTEVGLIGWLRANLFSSVGNTILTLITLVVLYFIVSGLVRWALGAFWQPIWENRKLFAVGLYPAAQLWQPAAVLVMVSTLFGLSAGRWGSIMRNLGVGLGGLLLLFAIIPIGMEAQLVMAASLALLLAGYFVGVRVPIASGWLALGWVISLPLTFILLGGGINLPGLGLRWQFAPLVEVNLWGGLMLTMLLAVVGITLSFPIGVLLALGRRSRLPVIKWFCIGYIELIRGVPLITLLFMGMTMLPLFLPAGWGNPSLLVRAMTAITLFSAAYLAENVRGGLQAIPKGQYEAADALGLSTFDSLRFIILPQALTKVIPAIVGQFIGLFKDTSLASLVGLLELVAIGKAVIQQPEWLGTPGGIAREVYVFIALVFFVFSYGMSFASRKLESKLGFGKRQ</sequence>
<evidence type="ECO:0000313" key="9">
    <source>
        <dbReference type="EMBL" id="HDX32243.1"/>
    </source>
</evidence>
<evidence type="ECO:0000256" key="2">
    <source>
        <dbReference type="ARBA" id="ARBA00022448"/>
    </source>
</evidence>
<keyword evidence="2 7" id="KW-0813">Transport</keyword>
<evidence type="ECO:0000256" key="4">
    <source>
        <dbReference type="ARBA" id="ARBA00022692"/>
    </source>
</evidence>
<feature type="transmembrane region" description="Helical" evidence="7">
    <location>
        <begin position="44"/>
        <end position="70"/>
    </location>
</feature>
<evidence type="ECO:0000256" key="1">
    <source>
        <dbReference type="ARBA" id="ARBA00004651"/>
    </source>
</evidence>
<accession>A0A7C1JBI6</accession>
<comment type="subcellular location">
    <subcellularLocation>
        <location evidence="1 7">Cell membrane</location>
        <topology evidence="1 7">Multi-pass membrane protein</topology>
    </subcellularLocation>
</comment>
<dbReference type="Gene3D" id="1.10.3720.10">
    <property type="entry name" value="MetI-like"/>
    <property type="match status" value="1"/>
</dbReference>
<dbReference type="CDD" id="cd06261">
    <property type="entry name" value="TM_PBP2"/>
    <property type="match status" value="1"/>
</dbReference>
<keyword evidence="5 7" id="KW-1133">Transmembrane helix</keyword>
<dbReference type="PANTHER" id="PTHR30614">
    <property type="entry name" value="MEMBRANE COMPONENT OF AMINO ACID ABC TRANSPORTER"/>
    <property type="match status" value="1"/>
</dbReference>
<proteinExistence type="inferred from homology"/>
<dbReference type="PANTHER" id="PTHR30614:SF41">
    <property type="entry name" value="INNER MEMBRANE AMINO-ACID ABC TRANSPORTER PERMEASE PROTEIN YHDY"/>
    <property type="match status" value="1"/>
</dbReference>
<feature type="transmembrane region" description="Helical" evidence="7">
    <location>
        <begin position="205"/>
        <end position="232"/>
    </location>
</feature>
<evidence type="ECO:0000256" key="6">
    <source>
        <dbReference type="ARBA" id="ARBA00023136"/>
    </source>
</evidence>
<dbReference type="Pfam" id="PF00528">
    <property type="entry name" value="BPD_transp_1"/>
    <property type="match status" value="1"/>
</dbReference>
<dbReference type="GO" id="GO:0043190">
    <property type="term" value="C:ATP-binding cassette (ABC) transporter complex"/>
    <property type="evidence" value="ECO:0007669"/>
    <property type="project" value="InterPro"/>
</dbReference>
<evidence type="ECO:0000256" key="3">
    <source>
        <dbReference type="ARBA" id="ARBA00022475"/>
    </source>
</evidence>